<dbReference type="Proteomes" id="UP001465976">
    <property type="component" value="Unassembled WGS sequence"/>
</dbReference>
<gene>
    <name evidence="2" type="ORF">V5O48_015948</name>
</gene>
<name>A0ABR3ET57_9AGAR</name>
<dbReference type="EMBL" id="JBAHYK010002018">
    <property type="protein sequence ID" value="KAL0566072.1"/>
    <property type="molecule type" value="Genomic_DNA"/>
</dbReference>
<evidence type="ECO:0000313" key="3">
    <source>
        <dbReference type="Proteomes" id="UP001465976"/>
    </source>
</evidence>
<evidence type="ECO:0000256" key="1">
    <source>
        <dbReference type="SAM" id="MobiDB-lite"/>
    </source>
</evidence>
<feature type="compositionally biased region" description="Acidic residues" evidence="1">
    <location>
        <begin position="1"/>
        <end position="13"/>
    </location>
</feature>
<keyword evidence="3" id="KW-1185">Reference proteome</keyword>
<accession>A0ABR3ET57</accession>
<feature type="region of interest" description="Disordered" evidence="1">
    <location>
        <begin position="1"/>
        <end position="65"/>
    </location>
</feature>
<evidence type="ECO:0000313" key="2">
    <source>
        <dbReference type="EMBL" id="KAL0566072.1"/>
    </source>
</evidence>
<comment type="caution">
    <text evidence="2">The sequence shown here is derived from an EMBL/GenBank/DDBJ whole genome shotgun (WGS) entry which is preliminary data.</text>
</comment>
<sequence>MDSEYSNDSDEYTETSTRKPRARRKSQNKRRKTDTESFVTTGDAPTISFEPLFETLQDMTESDDE</sequence>
<organism evidence="2 3">
    <name type="scientific">Marasmius crinis-equi</name>
    <dbReference type="NCBI Taxonomy" id="585013"/>
    <lineage>
        <taxon>Eukaryota</taxon>
        <taxon>Fungi</taxon>
        <taxon>Dikarya</taxon>
        <taxon>Basidiomycota</taxon>
        <taxon>Agaricomycotina</taxon>
        <taxon>Agaricomycetes</taxon>
        <taxon>Agaricomycetidae</taxon>
        <taxon>Agaricales</taxon>
        <taxon>Marasmiineae</taxon>
        <taxon>Marasmiaceae</taxon>
        <taxon>Marasmius</taxon>
    </lineage>
</organism>
<feature type="compositionally biased region" description="Basic residues" evidence="1">
    <location>
        <begin position="18"/>
        <end position="32"/>
    </location>
</feature>
<reference evidence="2 3" key="1">
    <citation type="submission" date="2024-02" db="EMBL/GenBank/DDBJ databases">
        <title>A draft genome for the cacao thread blight pathogen Marasmius crinis-equi.</title>
        <authorList>
            <person name="Cohen S.P."/>
            <person name="Baruah I.K."/>
            <person name="Amoako-Attah I."/>
            <person name="Bukari Y."/>
            <person name="Meinhardt L.W."/>
            <person name="Bailey B.A."/>
        </authorList>
    </citation>
    <scope>NUCLEOTIDE SEQUENCE [LARGE SCALE GENOMIC DNA]</scope>
    <source>
        <strain evidence="2 3">GH-76</strain>
    </source>
</reference>
<protein>
    <submittedName>
        <fullName evidence="2">Uncharacterized protein</fullName>
    </submittedName>
</protein>
<feature type="non-terminal residue" evidence="2">
    <location>
        <position position="65"/>
    </location>
</feature>
<proteinExistence type="predicted"/>